<feature type="chain" id="PRO_5021485955" evidence="1">
    <location>
        <begin position="17"/>
        <end position="55"/>
    </location>
</feature>
<evidence type="ECO:0000256" key="1">
    <source>
        <dbReference type="SAM" id="SignalP"/>
    </source>
</evidence>
<sequence>MLENLGIVVCLSLNKCCFLLFNVAVNSGTHVAFDFSFLMFHMKTTNYLNLHVSSL</sequence>
<feature type="signal peptide" evidence="1">
    <location>
        <begin position="1"/>
        <end position="16"/>
    </location>
</feature>
<name>A0A4X1SR84_PIG</name>
<organism evidence="2 3">
    <name type="scientific">Sus scrofa</name>
    <name type="common">Pig</name>
    <dbReference type="NCBI Taxonomy" id="9823"/>
    <lineage>
        <taxon>Eukaryota</taxon>
        <taxon>Metazoa</taxon>
        <taxon>Chordata</taxon>
        <taxon>Craniata</taxon>
        <taxon>Vertebrata</taxon>
        <taxon>Euteleostomi</taxon>
        <taxon>Mammalia</taxon>
        <taxon>Eutheria</taxon>
        <taxon>Laurasiatheria</taxon>
        <taxon>Artiodactyla</taxon>
        <taxon>Suina</taxon>
        <taxon>Suidae</taxon>
        <taxon>Sus</taxon>
    </lineage>
</organism>
<keyword evidence="1" id="KW-0732">Signal</keyword>
<accession>A0A4X1SR84</accession>
<proteinExistence type="predicted"/>
<reference evidence="2" key="2">
    <citation type="submission" date="2025-08" db="UniProtKB">
        <authorList>
            <consortium name="Ensembl"/>
        </authorList>
    </citation>
    <scope>IDENTIFICATION</scope>
</reference>
<dbReference type="AlphaFoldDB" id="A0A4X1SR84"/>
<dbReference type="Ensembl" id="ENSSSCT00070005698.1">
    <property type="protein sequence ID" value="ENSSSCP00070004645.1"/>
    <property type="gene ID" value="ENSSSCG00070003042.1"/>
</dbReference>
<evidence type="ECO:0000313" key="3">
    <source>
        <dbReference type="Proteomes" id="UP000314985"/>
    </source>
</evidence>
<evidence type="ECO:0000313" key="2">
    <source>
        <dbReference type="Ensembl" id="ENSSSCP00070004645.1"/>
    </source>
</evidence>
<reference evidence="2 3" key="1">
    <citation type="submission" date="2017-08" db="EMBL/GenBank/DDBJ databases">
        <title>USMARCv1.0.</title>
        <authorList>
            <person name="Hannum G.I."/>
            <person name="Koren S."/>
            <person name="Schroeder S.G."/>
            <person name="Chin S.C."/>
            <person name="Nonneman D.J."/>
            <person name="Becker S.A."/>
            <person name="Rosen B.D."/>
            <person name="Bickhart D.M."/>
            <person name="Putnam N.H."/>
            <person name="Green R.E."/>
            <person name="Tuggle C.K."/>
            <person name="Liu H."/>
            <person name="Rohrer G.A."/>
            <person name="Warr A."/>
            <person name="Hall R."/>
            <person name="Kim K."/>
            <person name="Hume D.A."/>
            <person name="Talbot R."/>
            <person name="Chow W."/>
            <person name="Howe K."/>
            <person name="Schwartz A.S."/>
            <person name="Watson M."/>
            <person name="Archibald A.L."/>
            <person name="Phillippy A.M."/>
            <person name="Smith T.P.L."/>
        </authorList>
    </citation>
    <scope>NUCLEOTIDE SEQUENCE [LARGE SCALE GENOMIC DNA]</scope>
</reference>
<protein>
    <submittedName>
        <fullName evidence="2">Uncharacterized protein</fullName>
    </submittedName>
</protein>
<dbReference type="Proteomes" id="UP000314985">
    <property type="component" value="Chromosome 2"/>
</dbReference>